<dbReference type="InterPro" id="IPR005114">
    <property type="entry name" value="Helicase_assoc"/>
</dbReference>
<proteinExistence type="predicted"/>
<dbReference type="Gene3D" id="6.10.140.530">
    <property type="match status" value="2"/>
</dbReference>
<protein>
    <recommendedName>
        <fullName evidence="6">Helicase-associated domain-containing protein</fullName>
    </recommendedName>
</protein>
<feature type="compositionally biased region" description="Basic and acidic residues" evidence="1">
    <location>
        <begin position="43"/>
        <end position="54"/>
    </location>
</feature>
<feature type="compositionally biased region" description="Basic and acidic residues" evidence="1">
    <location>
        <begin position="418"/>
        <end position="432"/>
    </location>
</feature>
<dbReference type="PANTHER" id="PTHR33418:SF1">
    <property type="entry name" value="HELICASE-ASSOCIATED DOMAIN-CONTAINING PROTEIN"/>
    <property type="match status" value="1"/>
</dbReference>
<sequence>MPTLRRIPIQPATAATTTTAAPASMSSTSGGYHKHRPRRKGHERSVLETLENARDGSSLATSSSESEAGGVCVRTYGEIANSASEAVSEAVKILKARGAKTQGAMKLAESIVAVTPPCSPPTLSSSLPSYDASPLAASTTLAVTNLEEIKAQIKAEVYAEMKSEIEAEVSRRMKEEIAQKGALENGAAPLGGGPVNPGNGESYDASPLAASTTLAVTNLEEIKAQIKAEVYAEMKSEMGAEHVKHLEMNDDDDDDDNEDNNISISVDDKELEVNNSHEEATPLQLEETSNLTKAANEIDPKQVSSSEEEHSPDLVESSILTTGSRVLVSYKGQLYKATIRKRREKADTHDFLIHYDGNKKTTVHWIGSNQINKILETDDDTPPQKNNLMSPRRNKRSNCEKQRKRSRSDVVRYVDAVRQIHENEKSRDDNGVLKKKKRKVDGAVSSTVERQTTRSAPLSKYEKQWEEHFNRLREFKRKEGHWPLRDHELGKWVHLQRCNQRNNTLGPSRKKRLQDLGFVWDMDDFRWEEQFKQLEKFKKDNGHCRVPKRYRGETITSLGVWVMTQRYMYKKYKNSEPACGMSDDRINRLENIGFKWIGWK</sequence>
<dbReference type="SUPFAM" id="SSF54160">
    <property type="entry name" value="Chromo domain-like"/>
    <property type="match status" value="1"/>
</dbReference>
<comment type="caution">
    <text evidence="4">The sequence shown here is derived from an EMBL/GenBank/DDBJ whole genome shotgun (WGS) entry which is preliminary data.</text>
</comment>
<dbReference type="Pfam" id="PF03457">
    <property type="entry name" value="HA"/>
    <property type="match status" value="2"/>
</dbReference>
<accession>A0ABD3N7D1</accession>
<feature type="domain" description="Tudor-knot" evidence="3">
    <location>
        <begin position="321"/>
        <end position="372"/>
    </location>
</feature>
<feature type="region of interest" description="Disordered" evidence="1">
    <location>
        <begin position="375"/>
        <end position="456"/>
    </location>
</feature>
<feature type="compositionally biased region" description="Basic and acidic residues" evidence="1">
    <location>
        <begin position="397"/>
        <end position="412"/>
    </location>
</feature>
<dbReference type="Pfam" id="PF11717">
    <property type="entry name" value="Tudor-knot"/>
    <property type="match status" value="1"/>
</dbReference>
<evidence type="ECO:0000313" key="5">
    <source>
        <dbReference type="Proteomes" id="UP001530293"/>
    </source>
</evidence>
<feature type="region of interest" description="Disordered" evidence="1">
    <location>
        <begin position="182"/>
        <end position="204"/>
    </location>
</feature>
<dbReference type="AlphaFoldDB" id="A0ABD3N7D1"/>
<feature type="region of interest" description="Disordered" evidence="1">
    <location>
        <begin position="247"/>
        <end position="291"/>
    </location>
</feature>
<dbReference type="InterPro" id="IPR016197">
    <property type="entry name" value="Chromo-like_dom_sf"/>
</dbReference>
<feature type="compositionally biased region" description="Low complexity" evidence="1">
    <location>
        <begin position="11"/>
        <end position="29"/>
    </location>
</feature>
<dbReference type="Proteomes" id="UP001530293">
    <property type="component" value="Unassembled WGS sequence"/>
</dbReference>
<dbReference type="Gene3D" id="2.30.30.140">
    <property type="match status" value="1"/>
</dbReference>
<feature type="compositionally biased region" description="Basic and acidic residues" evidence="1">
    <location>
        <begin position="266"/>
        <end position="280"/>
    </location>
</feature>
<reference evidence="4 5" key="1">
    <citation type="submission" date="2024-10" db="EMBL/GenBank/DDBJ databases">
        <title>Updated reference genomes for cyclostephanoid diatoms.</title>
        <authorList>
            <person name="Roberts W.R."/>
            <person name="Alverson A.J."/>
        </authorList>
    </citation>
    <scope>NUCLEOTIDE SEQUENCE [LARGE SCALE GENOMIC DNA]</scope>
    <source>
        <strain evidence="4 5">AJA232-27</strain>
    </source>
</reference>
<evidence type="ECO:0000256" key="1">
    <source>
        <dbReference type="SAM" id="MobiDB-lite"/>
    </source>
</evidence>
<feature type="domain" description="Helicase-associated" evidence="2">
    <location>
        <begin position="524"/>
        <end position="594"/>
    </location>
</feature>
<feature type="compositionally biased region" description="Low complexity" evidence="1">
    <location>
        <begin position="56"/>
        <end position="67"/>
    </location>
</feature>
<dbReference type="PANTHER" id="PTHR33418">
    <property type="entry name" value="HELICASE-ASSOCIATED"/>
    <property type="match status" value="1"/>
</dbReference>
<dbReference type="InterPro" id="IPR025995">
    <property type="entry name" value="Tudor-knot"/>
</dbReference>
<dbReference type="EMBL" id="JALLBG020000018">
    <property type="protein sequence ID" value="KAL3771940.1"/>
    <property type="molecule type" value="Genomic_DNA"/>
</dbReference>
<gene>
    <name evidence="4" type="ORF">ACHAWU_009363</name>
</gene>
<feature type="compositionally biased region" description="Basic residues" evidence="1">
    <location>
        <begin position="32"/>
        <end position="42"/>
    </location>
</feature>
<feature type="compositionally biased region" description="Acidic residues" evidence="1">
    <location>
        <begin position="249"/>
        <end position="259"/>
    </location>
</feature>
<feature type="region of interest" description="Disordered" evidence="1">
    <location>
        <begin position="1"/>
        <end position="67"/>
    </location>
</feature>
<keyword evidence="5" id="KW-1185">Reference proteome</keyword>
<feature type="compositionally biased region" description="Polar residues" evidence="1">
    <location>
        <begin position="444"/>
        <end position="456"/>
    </location>
</feature>
<feature type="domain" description="Helicase-associated" evidence="2">
    <location>
        <begin position="462"/>
        <end position="518"/>
    </location>
</feature>
<evidence type="ECO:0000259" key="3">
    <source>
        <dbReference type="Pfam" id="PF11717"/>
    </source>
</evidence>
<evidence type="ECO:0008006" key="6">
    <source>
        <dbReference type="Google" id="ProtNLM"/>
    </source>
</evidence>
<evidence type="ECO:0000313" key="4">
    <source>
        <dbReference type="EMBL" id="KAL3771940.1"/>
    </source>
</evidence>
<organism evidence="4 5">
    <name type="scientific">Discostella pseudostelligera</name>
    <dbReference type="NCBI Taxonomy" id="259834"/>
    <lineage>
        <taxon>Eukaryota</taxon>
        <taxon>Sar</taxon>
        <taxon>Stramenopiles</taxon>
        <taxon>Ochrophyta</taxon>
        <taxon>Bacillariophyta</taxon>
        <taxon>Coscinodiscophyceae</taxon>
        <taxon>Thalassiosirophycidae</taxon>
        <taxon>Stephanodiscales</taxon>
        <taxon>Stephanodiscaceae</taxon>
        <taxon>Discostella</taxon>
    </lineage>
</organism>
<evidence type="ECO:0000259" key="2">
    <source>
        <dbReference type="Pfam" id="PF03457"/>
    </source>
</evidence>
<name>A0ABD3N7D1_9STRA</name>